<evidence type="ECO:0000313" key="2">
    <source>
        <dbReference type="EMBL" id="OLS62885.1"/>
    </source>
</evidence>
<sequence length="111" mass="12195">MQRLARSIAEVAAHLHGQGLSHGDLYGHNILCDERGHSLLGDFGAASFHPRDGGVEARLLERIEVRAFGVLLGELLERCGEELVGMRGLQQACVRAEVLERPRFGEILNLL</sequence>
<evidence type="ECO:0000259" key="1">
    <source>
        <dbReference type="PROSITE" id="PS50011"/>
    </source>
</evidence>
<dbReference type="InterPro" id="IPR000719">
    <property type="entry name" value="Prot_kinase_dom"/>
</dbReference>
<dbReference type="Pfam" id="PF06293">
    <property type="entry name" value="Kdo"/>
    <property type="match status" value="1"/>
</dbReference>
<feature type="domain" description="Protein kinase" evidence="1">
    <location>
        <begin position="1"/>
        <end position="111"/>
    </location>
</feature>
<dbReference type="Proteomes" id="UP000186736">
    <property type="component" value="Unassembled WGS sequence"/>
</dbReference>
<evidence type="ECO:0000313" key="3">
    <source>
        <dbReference type="Proteomes" id="UP000186736"/>
    </source>
</evidence>
<gene>
    <name evidence="2" type="ORF">PSEMO_22390</name>
</gene>
<protein>
    <recommendedName>
        <fullName evidence="1">Protein kinase domain-containing protein</fullName>
    </recommendedName>
</protein>
<dbReference type="InterPro" id="IPR011009">
    <property type="entry name" value="Kinase-like_dom_sf"/>
</dbReference>
<dbReference type="SUPFAM" id="SSF56112">
    <property type="entry name" value="Protein kinase-like (PK-like)"/>
    <property type="match status" value="1"/>
</dbReference>
<name>A0A1Q9R6A4_PSEPU</name>
<reference evidence="2 3" key="1">
    <citation type="submission" date="2016-10" db="EMBL/GenBank/DDBJ databases">
        <title>Genome Sequence of Pseudomonas putida GM4FR.</title>
        <authorList>
            <person name="Poehlein A."/>
            <person name="Wemheuer F."/>
            <person name="Hollensteiner J."/>
            <person name="Wemheuer B."/>
        </authorList>
    </citation>
    <scope>NUCLEOTIDE SEQUENCE [LARGE SCALE GENOMIC DNA]</scope>
    <source>
        <strain evidence="2 3">GM4FR</strain>
    </source>
</reference>
<dbReference type="GO" id="GO:0004672">
    <property type="term" value="F:protein kinase activity"/>
    <property type="evidence" value="ECO:0007669"/>
    <property type="project" value="InterPro"/>
</dbReference>
<dbReference type="PROSITE" id="PS50011">
    <property type="entry name" value="PROTEIN_KINASE_DOM"/>
    <property type="match status" value="1"/>
</dbReference>
<organism evidence="2 3">
    <name type="scientific">Pseudomonas putida</name>
    <name type="common">Arthrobacter siderocapsulatus</name>
    <dbReference type="NCBI Taxonomy" id="303"/>
    <lineage>
        <taxon>Bacteria</taxon>
        <taxon>Pseudomonadati</taxon>
        <taxon>Pseudomonadota</taxon>
        <taxon>Gammaproteobacteria</taxon>
        <taxon>Pseudomonadales</taxon>
        <taxon>Pseudomonadaceae</taxon>
        <taxon>Pseudomonas</taxon>
    </lineage>
</organism>
<dbReference type="GO" id="GO:0005524">
    <property type="term" value="F:ATP binding"/>
    <property type="evidence" value="ECO:0007669"/>
    <property type="project" value="InterPro"/>
</dbReference>
<dbReference type="EMBL" id="MKZO01000017">
    <property type="protein sequence ID" value="OLS62885.1"/>
    <property type="molecule type" value="Genomic_DNA"/>
</dbReference>
<comment type="caution">
    <text evidence="2">The sequence shown here is derived from an EMBL/GenBank/DDBJ whole genome shotgun (WGS) entry which is preliminary data.</text>
</comment>
<dbReference type="AlphaFoldDB" id="A0A1Q9R6A4"/>
<accession>A0A1Q9R6A4</accession>
<dbReference type="Gene3D" id="1.10.510.10">
    <property type="entry name" value="Transferase(Phosphotransferase) domain 1"/>
    <property type="match status" value="1"/>
</dbReference>
<proteinExistence type="predicted"/>